<evidence type="ECO:0000259" key="2">
    <source>
        <dbReference type="PROSITE" id="PS50093"/>
    </source>
</evidence>
<dbReference type="InterPro" id="IPR035986">
    <property type="entry name" value="PKD_dom_sf"/>
</dbReference>
<proteinExistence type="predicted"/>
<feature type="chain" id="PRO_5026914337" evidence="1">
    <location>
        <begin position="28"/>
        <end position="787"/>
    </location>
</feature>
<dbReference type="PROSITE" id="PS50093">
    <property type="entry name" value="PKD"/>
    <property type="match status" value="1"/>
</dbReference>
<dbReference type="Proteomes" id="UP000001822">
    <property type="component" value="Chromosome"/>
</dbReference>
<sequence>MKHTLTFWAKRCALMLLLSLSAAFVKAQAPIVVEQGFGPATVVITATTGSSDACITYANPTDQSNNIGQNKTFSIASITGLSGSITYSWSIEGGATIVGSTTGTSVTVKPTIQTNRFNKARLYLNYTGTKKESVPNPCPPYTGNIDVDVATAGQVFVDLYQKFEYIDPIVGEACIEKDKTYAFSIRDMVSGNINLGIGTDIYTWNTTSIDLVGNQPYASGDNSAIAFDFTSSINGGEQIFVQVGKCNSTSIAHTFGKNLPVAEYEIDNYLAGCIPTSVGQIHITNSMKTGIVYRWELGNSNYTFASGSNTNSQDGITVNIGTEGGTIYLYSKADPAGSDYCTSAASGEIVEVIQIKRSLDEGVTLSGPTCVHPGTYNYALTPNVNTPLNWELPYGWTIDGANQNASNVSITVAEDADFGVISISTTTCPGDEIDVNVYVRPDELGEISTANVCLTNGSTAEVVFSVDEVNHTTGYVWTLPAGWNFKSGTATDAAEITVIPNGTNGGTVSVYAQGNCANSNTASIEIKLTPTTPGTIARDPSGCINKGLEDVVTFTVTNDPNATSYTWDLGGSGTGSSTANSIVVTTSGTGGPYVVKVRANNSCGSSADRTSVVSFAGNGTVNITRTDLIIGGTKIGEKLEADIVASSTYQWFRDGVFITNGRAIDIFDPEDPTPHDYCVVVTSNTSGCITRTCIQSGYNFRVGSSDEANAKVTVYPNPAANNVNVGITNTFKSASITVYALNGAVVYKSATSNVITPVDLSQLENGMYFVAVDVDGDKTMHKVQVTK</sequence>
<dbReference type="RefSeq" id="WP_011586454.1">
    <property type="nucleotide sequence ID" value="NC_008255.1"/>
</dbReference>
<dbReference type="InterPro" id="IPR045829">
    <property type="entry name" value="PKD_6"/>
</dbReference>
<dbReference type="Pfam" id="PF19408">
    <property type="entry name" value="PKD_6"/>
    <property type="match status" value="2"/>
</dbReference>
<evidence type="ECO:0000313" key="3">
    <source>
        <dbReference type="EMBL" id="ABG60345.1"/>
    </source>
</evidence>
<name>A0A6N4SVA4_CYTH3</name>
<gene>
    <name evidence="3" type="ordered locus">CHU_3105</name>
</gene>
<keyword evidence="1" id="KW-0732">Signal</keyword>
<reference evidence="3 4" key="1">
    <citation type="journal article" date="2007" name="Appl. Environ. Microbiol.">
        <title>Genome sequence of the cellulolytic gliding bacterium Cytophaga hutchinsonii.</title>
        <authorList>
            <person name="Xie G."/>
            <person name="Bruce D.C."/>
            <person name="Challacombe J.F."/>
            <person name="Chertkov O."/>
            <person name="Detter J.C."/>
            <person name="Gilna P."/>
            <person name="Han C.S."/>
            <person name="Lucas S."/>
            <person name="Misra M."/>
            <person name="Myers G.L."/>
            <person name="Richardson P."/>
            <person name="Tapia R."/>
            <person name="Thayer N."/>
            <person name="Thompson L.S."/>
            <person name="Brettin T.S."/>
            <person name="Henrissat B."/>
            <person name="Wilson D.B."/>
            <person name="McBride M.J."/>
        </authorList>
    </citation>
    <scope>NUCLEOTIDE SEQUENCE [LARGE SCALE GENOMIC DNA]</scope>
    <source>
        <strain evidence="4">ATCC 33406 / DSM 1761 / CIP 103989 / NBRC 15051 / NCIMB 9469 / D465</strain>
    </source>
</reference>
<evidence type="ECO:0000313" key="4">
    <source>
        <dbReference type="Proteomes" id="UP000001822"/>
    </source>
</evidence>
<dbReference type="CDD" id="cd00146">
    <property type="entry name" value="PKD"/>
    <property type="match status" value="1"/>
</dbReference>
<accession>A0A6N4SVA4</accession>
<protein>
    <submittedName>
        <fullName evidence="3">CHU large protein uncharacterized</fullName>
    </submittedName>
</protein>
<feature type="domain" description="PKD" evidence="2">
    <location>
        <begin position="557"/>
        <end position="620"/>
    </location>
</feature>
<dbReference type="SUPFAM" id="SSF49299">
    <property type="entry name" value="PKD domain"/>
    <property type="match status" value="1"/>
</dbReference>
<dbReference type="NCBIfam" id="TIGR04183">
    <property type="entry name" value="Por_Secre_tail"/>
    <property type="match status" value="1"/>
</dbReference>
<dbReference type="InterPro" id="IPR000601">
    <property type="entry name" value="PKD_dom"/>
</dbReference>
<organism evidence="3 4">
    <name type="scientific">Cytophaga hutchinsonii (strain ATCC 33406 / DSM 1761 / CIP 103989 / NBRC 15051 / NCIMB 9469 / D465)</name>
    <dbReference type="NCBI Taxonomy" id="269798"/>
    <lineage>
        <taxon>Bacteria</taxon>
        <taxon>Pseudomonadati</taxon>
        <taxon>Bacteroidota</taxon>
        <taxon>Cytophagia</taxon>
        <taxon>Cytophagales</taxon>
        <taxon>Cytophagaceae</taxon>
        <taxon>Cytophaga</taxon>
    </lineage>
</organism>
<dbReference type="KEGG" id="chu:CHU_3105"/>
<dbReference type="InterPro" id="IPR026444">
    <property type="entry name" value="Secre_tail"/>
</dbReference>
<dbReference type="EMBL" id="CP000383">
    <property type="protein sequence ID" value="ABG60345.1"/>
    <property type="molecule type" value="Genomic_DNA"/>
</dbReference>
<feature type="signal peptide" evidence="1">
    <location>
        <begin position="1"/>
        <end position="27"/>
    </location>
</feature>
<dbReference type="InterPro" id="IPR013783">
    <property type="entry name" value="Ig-like_fold"/>
</dbReference>
<dbReference type="OrthoDB" id="922614at2"/>
<dbReference type="Pfam" id="PF18962">
    <property type="entry name" value="Por_Secre_tail"/>
    <property type="match status" value="1"/>
</dbReference>
<keyword evidence="4" id="KW-1185">Reference proteome</keyword>
<dbReference type="AlphaFoldDB" id="A0A6N4SVA4"/>
<dbReference type="Gene3D" id="2.60.40.10">
    <property type="entry name" value="Immunoglobulins"/>
    <property type="match status" value="1"/>
</dbReference>
<evidence type="ECO:0000256" key="1">
    <source>
        <dbReference type="SAM" id="SignalP"/>
    </source>
</evidence>